<evidence type="ECO:0000313" key="1">
    <source>
        <dbReference type="EMBL" id="GBR74920.1"/>
    </source>
</evidence>
<dbReference type="EMBL" id="BGZN01000106">
    <property type="protein sequence ID" value="GBR74920.1"/>
    <property type="molecule type" value="Genomic_DNA"/>
</dbReference>
<protein>
    <submittedName>
        <fullName evidence="1">Uncharacterized protein</fullName>
    </submittedName>
</protein>
<accession>A0A388TDB9</accession>
<proteinExistence type="predicted"/>
<reference evidence="1 2" key="1">
    <citation type="journal article" date="2019" name="ISME J.">
        <title>Genome analyses of uncultured TG2/ZB3 bacteria in 'Margulisbacteria' specifically attached to ectosymbiotic spirochetes of protists in the termite gut.</title>
        <authorList>
            <person name="Utami Y.D."/>
            <person name="Kuwahara H."/>
            <person name="Igai K."/>
            <person name="Murakami T."/>
            <person name="Sugaya K."/>
            <person name="Morikawa T."/>
            <person name="Nagura Y."/>
            <person name="Yuki M."/>
            <person name="Deevong P."/>
            <person name="Inoue T."/>
            <person name="Kihara K."/>
            <person name="Lo N."/>
            <person name="Yamada A."/>
            <person name="Ohkuma M."/>
            <person name="Hongoh Y."/>
        </authorList>
    </citation>
    <scope>NUCLEOTIDE SEQUENCE [LARGE SCALE GENOMIC DNA]</scope>
    <source>
        <strain evidence="1">NkOx7-01</strain>
    </source>
</reference>
<name>A0A388TDB9_TERA1</name>
<feature type="non-terminal residue" evidence="1">
    <location>
        <position position="1"/>
    </location>
</feature>
<organism evidence="1 2">
    <name type="scientific">Termititenax aidoneus</name>
    <dbReference type="NCBI Taxonomy" id="2218524"/>
    <lineage>
        <taxon>Bacteria</taxon>
        <taxon>Bacillati</taxon>
        <taxon>Candidatus Margulisiibacteriota</taxon>
        <taxon>Candidatus Termititenacia</taxon>
        <taxon>Candidatus Termititenacales</taxon>
        <taxon>Candidatus Termititenacaceae</taxon>
        <taxon>Candidatus Termititenax</taxon>
    </lineage>
</organism>
<dbReference type="Proteomes" id="UP000269352">
    <property type="component" value="Unassembled WGS sequence"/>
</dbReference>
<comment type="caution">
    <text evidence="1">The sequence shown here is derived from an EMBL/GenBank/DDBJ whole genome shotgun (WGS) entry which is preliminary data.</text>
</comment>
<gene>
    <name evidence="1" type="ORF">NO1_2008</name>
</gene>
<keyword evidence="2" id="KW-1185">Reference proteome</keyword>
<sequence length="200" mass="22715">VEQGQQWEELKKARNNLQNLLANPDYPMAEYGQKSRELRERLVSVYLGFTFPKGKSGLVRNILRGSADMYDYLMSSQLLAEASQKLKDSLLNYNAENVLDFPQIIQTPQAAQALSGSEKYTLALPIFVENVGLVQKIGKGKNVDYLVYGEYADSDSGQKYLGLRLLDDANHVIYTQNKKFKETSRSIRHFERALEQGLLD</sequence>
<evidence type="ECO:0000313" key="2">
    <source>
        <dbReference type="Proteomes" id="UP000269352"/>
    </source>
</evidence>
<dbReference type="AlphaFoldDB" id="A0A388TDB9"/>